<dbReference type="FunFam" id="2.30.30.870:FF:000002">
    <property type="entry name" value="Protein pelota homolog"/>
    <property type="match status" value="1"/>
</dbReference>
<dbReference type="OrthoDB" id="10249111at2759"/>
<dbReference type="InterPro" id="IPR005140">
    <property type="entry name" value="eRF1_Pelota-like_N"/>
</dbReference>
<dbReference type="Pfam" id="PF03465">
    <property type="entry name" value="eRF1_3"/>
    <property type="match status" value="1"/>
</dbReference>
<dbReference type="AlphaFoldDB" id="A0A1J1HC49"/>
<dbReference type="OMA" id="LKMIILC"/>
<evidence type="ECO:0000256" key="5">
    <source>
        <dbReference type="ARBA" id="ARBA00022723"/>
    </source>
</evidence>
<evidence type="ECO:0000256" key="2">
    <source>
        <dbReference type="ARBA" id="ARBA00004496"/>
    </source>
</evidence>
<keyword evidence="5 6" id="KW-0479">Metal-binding</keyword>
<accession>A0A1J1HC49</accession>
<evidence type="ECO:0000313" key="9">
    <source>
        <dbReference type="Proteomes" id="UP000220158"/>
    </source>
</evidence>
<dbReference type="GO" id="GO:0070966">
    <property type="term" value="P:nuclear-transcribed mRNA catabolic process, no-go decay"/>
    <property type="evidence" value="ECO:0007669"/>
    <property type="project" value="InterPro"/>
</dbReference>
<sequence length="412" mass="48136">MLKMKLLYKKRDNNNMIISLLTEESDDLWYVYNLISINDEIEAFTSRKVHKDIGNNSYVTEIKKLVLILSITKIDFDSESNSLRVSGKNVKNNDYVKIGQYHTFDIGINEKIKIIKKNWDIIYNEKLEECTNIKMYSEVGILLIDCGCANMYLLTDSLYKSIFSINKIIHKKKEKNNNSLYKKSLENFFSAVLNNLYVNLNFEKIKCIVLGGPGFFKNDFFDFIYKKSEQKDNKEMLGIKHKFLIVKTSSIYKNSLNEILNDENMKKEILNMKAISHVNILNKFYKLFDKNEEKVCYGPKEVDYASNMNAIDSLLITDKTLRNCDLNRRKRYVQLLQNVKNTGGKVFIFSDNHTSGEQLNSLTGVAAILKFPIFYENSLKEYPNDRENNQLNQKLLIYDVNDNIKKETNFFS</sequence>
<dbReference type="FunFam" id="3.30.1330.30:FF:000008">
    <property type="entry name" value="Protein pelota homolog"/>
    <property type="match status" value="1"/>
</dbReference>
<keyword evidence="9" id="KW-1185">Reference proteome</keyword>
<comment type="similarity">
    <text evidence="3 6">Belongs to the eukaryotic release factor 1 family. Pelota subfamily.</text>
</comment>
<evidence type="ECO:0000313" key="8">
    <source>
        <dbReference type="EMBL" id="CRH02987.1"/>
    </source>
</evidence>
<dbReference type="KEGG" id="prel:PRELSG_0201300"/>
<dbReference type="InterPro" id="IPR042226">
    <property type="entry name" value="eFR1_2_sf"/>
</dbReference>
<evidence type="ECO:0000256" key="4">
    <source>
        <dbReference type="ARBA" id="ARBA00022490"/>
    </source>
</evidence>
<evidence type="ECO:0000256" key="3">
    <source>
        <dbReference type="ARBA" id="ARBA00009504"/>
    </source>
</evidence>
<dbReference type="VEuPathDB" id="PlasmoDB:PRELSG_0201300"/>
<dbReference type="InterPro" id="IPR029064">
    <property type="entry name" value="Ribosomal_eL30-like_sf"/>
</dbReference>
<dbReference type="GO" id="GO:0005737">
    <property type="term" value="C:cytoplasm"/>
    <property type="evidence" value="ECO:0007669"/>
    <property type="project" value="UniProtKB-SubCell"/>
</dbReference>
<dbReference type="InterPro" id="IPR038069">
    <property type="entry name" value="Pelota/DOM34_N"/>
</dbReference>
<dbReference type="Pfam" id="PF03464">
    <property type="entry name" value="eRF1_2"/>
    <property type="match status" value="1"/>
</dbReference>
<gene>
    <name evidence="8" type="ORF">PRELSG_0201300</name>
</gene>
<dbReference type="InterPro" id="IPR005142">
    <property type="entry name" value="eRF1_3"/>
</dbReference>
<dbReference type="GO" id="GO:0046872">
    <property type="term" value="F:metal ion binding"/>
    <property type="evidence" value="ECO:0007669"/>
    <property type="project" value="UniProtKB-KW"/>
</dbReference>
<comment type="cofactor">
    <cofactor evidence="1 6">
        <name>a divalent metal cation</name>
        <dbReference type="ChEBI" id="CHEBI:60240"/>
    </cofactor>
</comment>
<dbReference type="PANTHER" id="PTHR10853">
    <property type="entry name" value="PELOTA"/>
    <property type="match status" value="1"/>
</dbReference>
<reference evidence="8 9" key="1">
    <citation type="submission" date="2015-04" db="EMBL/GenBank/DDBJ databases">
        <authorList>
            <consortium name="Pathogen Informatics"/>
        </authorList>
    </citation>
    <scope>NUCLEOTIDE SEQUENCE [LARGE SCALE GENOMIC DNA]</scope>
    <source>
        <strain evidence="8 9">SGS1</strain>
    </source>
</reference>
<dbReference type="InterPro" id="IPR004405">
    <property type="entry name" value="TF_pelota"/>
</dbReference>
<dbReference type="SUPFAM" id="SSF159065">
    <property type="entry name" value="Dom34/Pelota N-terminal domain-like"/>
    <property type="match status" value="1"/>
</dbReference>
<dbReference type="SUPFAM" id="SSF53137">
    <property type="entry name" value="Translational machinery components"/>
    <property type="match status" value="1"/>
</dbReference>
<dbReference type="GO" id="GO:0070651">
    <property type="term" value="P:nonfunctional rRNA decay"/>
    <property type="evidence" value="ECO:0007669"/>
    <property type="project" value="TreeGrafter"/>
</dbReference>
<dbReference type="Proteomes" id="UP000220158">
    <property type="component" value="Chromosome 2"/>
</dbReference>
<dbReference type="GO" id="GO:0071025">
    <property type="term" value="P:RNA surveillance"/>
    <property type="evidence" value="ECO:0007669"/>
    <property type="project" value="InterPro"/>
</dbReference>
<dbReference type="InterPro" id="IPR058547">
    <property type="entry name" value="Pelota_N"/>
</dbReference>
<dbReference type="PANTHER" id="PTHR10853:SF0">
    <property type="entry name" value="PROTEIN PELOTA HOMOLOG"/>
    <property type="match status" value="1"/>
</dbReference>
<dbReference type="EMBL" id="LN835297">
    <property type="protein sequence ID" value="CRH02987.1"/>
    <property type="molecule type" value="Genomic_DNA"/>
</dbReference>
<dbReference type="GO" id="GO:0032790">
    <property type="term" value="P:ribosome disassembly"/>
    <property type="evidence" value="ECO:0007669"/>
    <property type="project" value="TreeGrafter"/>
</dbReference>
<dbReference type="InterPro" id="IPR005141">
    <property type="entry name" value="eRF1_2"/>
</dbReference>
<comment type="function">
    <text evidence="6">Component of the Pelota-HBS1L complex, a complex that recognizes stalled ribosomes and triggers the No-Go Decay (NGD) pathway. In the Pelota-HBS1L complex, pelo recognizes ribosomes stalled at the 3' end of an mRNA and engages stalled ribosomes by destabilizing mRNA in the mRNA channel.</text>
</comment>
<proteinExistence type="inferred from homology"/>
<name>A0A1J1HC49_PLARL</name>
<evidence type="ECO:0000256" key="1">
    <source>
        <dbReference type="ARBA" id="ARBA00001968"/>
    </source>
</evidence>
<dbReference type="SUPFAM" id="SSF55315">
    <property type="entry name" value="L30e-like"/>
    <property type="match status" value="1"/>
</dbReference>
<keyword evidence="4 6" id="KW-0963">Cytoplasm</keyword>
<dbReference type="GeneID" id="39734431"/>
<organism evidence="8 9">
    <name type="scientific">Plasmodium relictum</name>
    <dbReference type="NCBI Taxonomy" id="85471"/>
    <lineage>
        <taxon>Eukaryota</taxon>
        <taxon>Sar</taxon>
        <taxon>Alveolata</taxon>
        <taxon>Apicomplexa</taxon>
        <taxon>Aconoidasida</taxon>
        <taxon>Haemosporida</taxon>
        <taxon>Plasmodiidae</taxon>
        <taxon>Plasmodium</taxon>
        <taxon>Plasmodium (Haemamoeba)</taxon>
    </lineage>
</organism>
<evidence type="ECO:0000259" key="7">
    <source>
        <dbReference type="SMART" id="SM01194"/>
    </source>
</evidence>
<dbReference type="GO" id="GO:0070481">
    <property type="term" value="P:nuclear-transcribed mRNA catabolic process, non-stop decay"/>
    <property type="evidence" value="ECO:0007669"/>
    <property type="project" value="InterPro"/>
</dbReference>
<dbReference type="Gene3D" id="2.30.30.870">
    <property type="entry name" value="Pelota, domain A"/>
    <property type="match status" value="1"/>
</dbReference>
<dbReference type="NCBIfam" id="TIGR00111">
    <property type="entry name" value="pelota"/>
    <property type="match status" value="1"/>
</dbReference>
<dbReference type="Gene3D" id="3.30.1330.30">
    <property type="match status" value="1"/>
</dbReference>
<protein>
    <recommendedName>
        <fullName evidence="6">Protein pelota homolog</fullName>
    </recommendedName>
</protein>
<comment type="subcellular location">
    <subcellularLocation>
        <location evidence="2 6">Cytoplasm</location>
    </subcellularLocation>
</comment>
<feature type="domain" description="eRF1/Pelota-like N-terminal" evidence="7">
    <location>
        <begin position="4"/>
        <end position="132"/>
    </location>
</feature>
<dbReference type="SMART" id="SM01194">
    <property type="entry name" value="eRF1_1"/>
    <property type="match status" value="1"/>
</dbReference>
<dbReference type="Pfam" id="PF26356">
    <property type="entry name" value="Pelota_N"/>
    <property type="match status" value="1"/>
</dbReference>
<dbReference type="RefSeq" id="XP_028535474.1">
    <property type="nucleotide sequence ID" value="XM_028679790.1"/>
</dbReference>
<evidence type="ECO:0000256" key="6">
    <source>
        <dbReference type="RuleBase" id="RU362019"/>
    </source>
</evidence>
<dbReference type="Gene3D" id="3.30.420.60">
    <property type="entry name" value="eRF1 domain 2"/>
    <property type="match status" value="1"/>
</dbReference>